<keyword evidence="5 8" id="KW-0677">Repeat</keyword>
<protein>
    <recommendedName>
        <fullName evidence="8 9">Outer membrane protein assembly factor BamA</fullName>
    </recommendedName>
</protein>
<comment type="similarity">
    <text evidence="8">Belongs to the BamA family.</text>
</comment>
<evidence type="ECO:0000313" key="11">
    <source>
        <dbReference type="EMBL" id="SFF99651.1"/>
    </source>
</evidence>
<keyword evidence="12" id="KW-1185">Reference proteome</keyword>
<gene>
    <name evidence="8" type="primary">bamA</name>
    <name evidence="11" type="ORF">SAMN05216175_102342</name>
</gene>
<sequence length="774" mass="85935" precursor="true">MKNKFGLVLGLVLLAGSVNAAFAPFQVQDIRLEGVQRVEAGVVFRNFPIASGDMVNEANLAEATKQLFKSGYFEDISIAREDGYLILTVKERPSISLIKLAGNKVMKKEDLLKGLSQSGLREGDVFKRSALDQIEQDLLRLYVGQGRYGAAISTSVEPLAGNRVALNIDIKEGSIASIQHINIIGNSTFSDEELKKLFSLKLPSFWSFYTKDDRYAREKLSADLERLRSHYMDRGYVNFAIDSTQVSITPDKKNVFITVNIHEGEQYTIRDVDVSGDLVIAEEALKGAISVKQGDVFSRKAMIDAQDAMSKMLGDKGYMFANINPAPSVHEEDKSVSLKFFVDPGKQTYVRRINVRGNSRTADDVVRREMQQMEAAIVSTSNIERTKQKLDRTGYFRSVNLETSRVAGTDDQVDLNYTVEEQQSGQFTASIGFSQNDGIILDLGVQQDNFFGSGKKVGFNLTNSSTTKEASFNYLDPYFTVDGVSRGFDVFYRESDFEEDDVSSYSLDEYGGGVTFGYPIDDFQRLSFSLGIENIEVNTNDEVPVDEIQSFIDTEGNQYLNLKGTLAWNNNHLNRSLFPSSGYSHQASLEVSIPGSDLSYYKALYQAKYYKPFFADSGWILGLKGRLGYAQSYGDNTYPFFKHFFAGGLRTVRGYSNNSLGPRDSNDDPFGGNMMVVGGAELIFPLPFIENKSSWRSLFFVDAGNVFTTDCLSSTSAASLCSEGVEFEELRYSAGLGISWLSPLGPLSFSIAQALNEKASDETEIFQFSLGQSF</sequence>
<evidence type="ECO:0000259" key="10">
    <source>
        <dbReference type="PROSITE" id="PS51779"/>
    </source>
</evidence>
<dbReference type="Pfam" id="PF07244">
    <property type="entry name" value="POTRA"/>
    <property type="match status" value="5"/>
</dbReference>
<keyword evidence="7 8" id="KW-0998">Cell outer membrane</keyword>
<evidence type="ECO:0000256" key="4">
    <source>
        <dbReference type="ARBA" id="ARBA00022729"/>
    </source>
</evidence>
<evidence type="ECO:0000256" key="3">
    <source>
        <dbReference type="ARBA" id="ARBA00022692"/>
    </source>
</evidence>
<feature type="domain" description="POTRA" evidence="10">
    <location>
        <begin position="25"/>
        <end position="92"/>
    </location>
</feature>
<dbReference type="GO" id="GO:1990063">
    <property type="term" value="C:Bam protein complex"/>
    <property type="evidence" value="ECO:0007669"/>
    <property type="project" value="TreeGrafter"/>
</dbReference>
<feature type="domain" description="POTRA" evidence="10">
    <location>
        <begin position="348"/>
        <end position="422"/>
    </location>
</feature>
<dbReference type="PANTHER" id="PTHR12815:SF23">
    <property type="entry name" value="OUTER MEMBRANE PROTEIN ASSEMBLY FACTOR BAMA"/>
    <property type="match status" value="1"/>
</dbReference>
<proteinExistence type="inferred from homology"/>
<reference evidence="12" key="1">
    <citation type="submission" date="2016-10" db="EMBL/GenBank/DDBJ databases">
        <authorList>
            <person name="Varghese N."/>
            <person name="Submissions S."/>
        </authorList>
    </citation>
    <scope>NUCLEOTIDE SEQUENCE [LARGE SCALE GENOMIC DNA]</scope>
    <source>
        <strain evidence="12">CGMCC 1.10971</strain>
    </source>
</reference>
<dbReference type="EMBL" id="FOOU01000002">
    <property type="protein sequence ID" value="SFF99651.1"/>
    <property type="molecule type" value="Genomic_DNA"/>
</dbReference>
<dbReference type="OrthoDB" id="9803054at2"/>
<dbReference type="InterPro" id="IPR000184">
    <property type="entry name" value="Bac_surfAg_D15"/>
</dbReference>
<dbReference type="AlphaFoldDB" id="A0A1I2NE65"/>
<dbReference type="PIRSF" id="PIRSF006076">
    <property type="entry name" value="OM_assembly_OMP85"/>
    <property type="match status" value="1"/>
</dbReference>
<dbReference type="RefSeq" id="WP_090725039.1">
    <property type="nucleotide sequence ID" value="NZ_FOOU01000002.1"/>
</dbReference>
<comment type="function">
    <text evidence="8">Part of the outer membrane protein assembly complex, which is involved in assembly and insertion of beta-barrel proteins into the outer membrane.</text>
</comment>
<feature type="signal peptide" evidence="8">
    <location>
        <begin position="1"/>
        <end position="20"/>
    </location>
</feature>
<dbReference type="Pfam" id="PF01103">
    <property type="entry name" value="Omp85"/>
    <property type="match status" value="1"/>
</dbReference>
<keyword evidence="6 8" id="KW-0472">Membrane</keyword>
<evidence type="ECO:0000256" key="2">
    <source>
        <dbReference type="ARBA" id="ARBA00022452"/>
    </source>
</evidence>
<dbReference type="InterPro" id="IPR039910">
    <property type="entry name" value="D15-like"/>
</dbReference>
<evidence type="ECO:0000256" key="9">
    <source>
        <dbReference type="NCBIfam" id="TIGR03303"/>
    </source>
</evidence>
<comment type="subunit">
    <text evidence="8">Part of the Bam complex.</text>
</comment>
<evidence type="ECO:0000256" key="6">
    <source>
        <dbReference type="ARBA" id="ARBA00023136"/>
    </source>
</evidence>
<dbReference type="STRING" id="1045558.SAMN05216175_102342"/>
<keyword evidence="4 8" id="KW-0732">Signal</keyword>
<dbReference type="HAMAP" id="MF_01430">
    <property type="entry name" value="OM_assembly_BamA"/>
    <property type="match status" value="1"/>
</dbReference>
<dbReference type="GO" id="GO:0043165">
    <property type="term" value="P:Gram-negative-bacterium-type cell outer membrane assembly"/>
    <property type="evidence" value="ECO:0007669"/>
    <property type="project" value="UniProtKB-UniRule"/>
</dbReference>
<dbReference type="Gene3D" id="2.40.160.50">
    <property type="entry name" value="membrane protein fhac: a member of the omp85/tpsb transporter family"/>
    <property type="match status" value="1"/>
</dbReference>
<evidence type="ECO:0000256" key="1">
    <source>
        <dbReference type="ARBA" id="ARBA00004370"/>
    </source>
</evidence>
<dbReference type="PANTHER" id="PTHR12815">
    <property type="entry name" value="SORTING AND ASSEMBLY MACHINERY SAMM50 PROTEIN FAMILY MEMBER"/>
    <property type="match status" value="1"/>
</dbReference>
<dbReference type="InterPro" id="IPR010827">
    <property type="entry name" value="BamA/TamA_POTRA"/>
</dbReference>
<accession>A0A1I2NE65</accession>
<dbReference type="Proteomes" id="UP000198623">
    <property type="component" value="Unassembled WGS sequence"/>
</dbReference>
<feature type="domain" description="POTRA" evidence="10">
    <location>
        <begin position="176"/>
        <end position="264"/>
    </location>
</feature>
<dbReference type="Gene3D" id="3.10.20.310">
    <property type="entry name" value="membrane protein fhac"/>
    <property type="match status" value="5"/>
</dbReference>
<evidence type="ECO:0000256" key="8">
    <source>
        <dbReference type="HAMAP-Rule" id="MF_01430"/>
    </source>
</evidence>
<dbReference type="FunFam" id="3.10.20.310:FF:000002">
    <property type="entry name" value="Outer membrane protein assembly factor BamA"/>
    <property type="match status" value="1"/>
</dbReference>
<feature type="domain" description="POTRA" evidence="10">
    <location>
        <begin position="267"/>
        <end position="345"/>
    </location>
</feature>
<dbReference type="PROSITE" id="PS51779">
    <property type="entry name" value="POTRA"/>
    <property type="match status" value="5"/>
</dbReference>
<organism evidence="11 12">
    <name type="scientific">Neptunomonas qingdaonensis</name>
    <dbReference type="NCBI Taxonomy" id="1045558"/>
    <lineage>
        <taxon>Bacteria</taxon>
        <taxon>Pseudomonadati</taxon>
        <taxon>Pseudomonadota</taxon>
        <taxon>Gammaproteobacteria</taxon>
        <taxon>Oceanospirillales</taxon>
        <taxon>Oceanospirillaceae</taxon>
        <taxon>Neptunomonas</taxon>
    </lineage>
</organism>
<comment type="subcellular location">
    <subcellularLocation>
        <location evidence="8">Cell outer membrane</location>
    </subcellularLocation>
    <subcellularLocation>
        <location evidence="1">Membrane</location>
    </subcellularLocation>
</comment>
<evidence type="ECO:0000256" key="7">
    <source>
        <dbReference type="ARBA" id="ARBA00023237"/>
    </source>
</evidence>
<evidence type="ECO:0000256" key="5">
    <source>
        <dbReference type="ARBA" id="ARBA00022737"/>
    </source>
</evidence>
<evidence type="ECO:0000313" key="12">
    <source>
        <dbReference type="Proteomes" id="UP000198623"/>
    </source>
</evidence>
<dbReference type="InterPro" id="IPR023707">
    <property type="entry name" value="OM_assembly_BamA"/>
</dbReference>
<feature type="domain" description="POTRA" evidence="10">
    <location>
        <begin position="93"/>
        <end position="173"/>
    </location>
</feature>
<dbReference type="NCBIfam" id="TIGR03303">
    <property type="entry name" value="OM_YaeT"/>
    <property type="match status" value="1"/>
</dbReference>
<feature type="chain" id="PRO_5011803647" description="Outer membrane protein assembly factor BamA" evidence="8">
    <location>
        <begin position="21"/>
        <end position="774"/>
    </location>
</feature>
<dbReference type="InterPro" id="IPR034746">
    <property type="entry name" value="POTRA"/>
</dbReference>
<dbReference type="GO" id="GO:0051205">
    <property type="term" value="P:protein insertion into membrane"/>
    <property type="evidence" value="ECO:0007669"/>
    <property type="project" value="UniProtKB-UniRule"/>
</dbReference>
<name>A0A1I2NE65_9GAMM</name>
<keyword evidence="3 8" id="KW-0812">Transmembrane</keyword>
<keyword evidence="2 8" id="KW-1134">Transmembrane beta strand</keyword>